<comment type="caution">
    <text evidence="2">The sequence shown here is derived from an EMBL/GenBank/DDBJ whole genome shotgun (WGS) entry which is preliminary data.</text>
</comment>
<organism evidence="2 3">
    <name type="scientific">Haloarcula argentinensis</name>
    <dbReference type="NCBI Taxonomy" id="43776"/>
    <lineage>
        <taxon>Archaea</taxon>
        <taxon>Methanobacteriati</taxon>
        <taxon>Methanobacteriota</taxon>
        <taxon>Stenosarchaea group</taxon>
        <taxon>Halobacteria</taxon>
        <taxon>Halobacteriales</taxon>
        <taxon>Haloarculaceae</taxon>
        <taxon>Haloarcula</taxon>
    </lineage>
</organism>
<accession>A0ABU2F274</accession>
<evidence type="ECO:0000259" key="1">
    <source>
        <dbReference type="Pfam" id="PF08878"/>
    </source>
</evidence>
<dbReference type="Pfam" id="PF08878">
    <property type="entry name" value="HamA"/>
    <property type="match status" value="1"/>
</dbReference>
<protein>
    <submittedName>
        <fullName evidence="2">DUF1837 domain-containing protein</fullName>
    </submittedName>
</protein>
<feature type="domain" description="Anti-bacteriophage protein A/HamA C-terminal" evidence="1">
    <location>
        <begin position="25"/>
        <end position="296"/>
    </location>
</feature>
<dbReference type="Proteomes" id="UP001248536">
    <property type="component" value="Unassembled WGS sequence"/>
</dbReference>
<gene>
    <name evidence="2" type="ORF">NC662_11410</name>
</gene>
<proteinExistence type="predicted"/>
<dbReference type="EMBL" id="JAMQCP010000002">
    <property type="protein sequence ID" value="MDS0254318.1"/>
    <property type="molecule type" value="Genomic_DNA"/>
</dbReference>
<sequence>MSQLPDDHWASKTVIQESELLEHIFEVDEKTSDNMKVSRYCVSPGVDTLDYTSFIDFLRKKFKYYVLSEEEVKQTEDAHYEAQTKSAYKLNAENEGIYGELILFAFVEALLDLPIASHKVAWTQNANDEVKGSDGLFYGYFDGEKSLAIGESKIKGQRSEAIKESLNSINRFYSPEGTQMRKHELTVASNNLPQDLNKEEIKELSKVLTSGPGEHRTIHPMFICYESAKLQNAQESNLTRSDLRDELIAEIKKHDVGEYIEEKIEENYPNVNKHWAIMMLMPVDDTTNLQETLKQQIYPYANQ</sequence>
<dbReference type="RefSeq" id="WP_005537628.1">
    <property type="nucleotide sequence ID" value="NZ_BAABDY010000004.1"/>
</dbReference>
<evidence type="ECO:0000313" key="2">
    <source>
        <dbReference type="EMBL" id="MDS0254318.1"/>
    </source>
</evidence>
<dbReference type="InterPro" id="IPR014976">
    <property type="entry name" value="AbpA_HamA_C"/>
</dbReference>
<reference evidence="2 3" key="1">
    <citation type="submission" date="2022-06" db="EMBL/GenBank/DDBJ databases">
        <title>Haloarcula sp. a new haloarchaeum isolate from saline soil.</title>
        <authorList>
            <person name="Strakova D."/>
            <person name="Galisteo C."/>
            <person name="Sanchez-Porro C."/>
            <person name="Ventosa A."/>
        </authorList>
    </citation>
    <scope>NUCLEOTIDE SEQUENCE [LARGE SCALE GENOMIC DNA]</scope>
    <source>
        <strain evidence="2 3">JCM 15760</strain>
    </source>
</reference>
<keyword evidence="3" id="KW-1185">Reference proteome</keyword>
<name>A0ABU2F274_HALAR</name>
<evidence type="ECO:0000313" key="3">
    <source>
        <dbReference type="Proteomes" id="UP001248536"/>
    </source>
</evidence>